<dbReference type="EMBL" id="JBBMFN010000063">
    <property type="protein sequence ID" value="MEQ2467765.1"/>
    <property type="molecule type" value="Genomic_DNA"/>
</dbReference>
<organism evidence="3 4">
    <name type="scientific">Niallia hominis</name>
    <dbReference type="NCBI Taxonomy" id="3133173"/>
    <lineage>
        <taxon>Bacteria</taxon>
        <taxon>Bacillati</taxon>
        <taxon>Bacillota</taxon>
        <taxon>Bacilli</taxon>
        <taxon>Bacillales</taxon>
        <taxon>Bacillaceae</taxon>
        <taxon>Niallia</taxon>
    </lineage>
</organism>
<gene>
    <name evidence="3" type="ORF">WMO63_19075</name>
</gene>
<reference evidence="3 4" key="1">
    <citation type="submission" date="2024-03" db="EMBL/GenBank/DDBJ databases">
        <title>Human intestinal bacterial collection.</title>
        <authorList>
            <person name="Pauvert C."/>
            <person name="Hitch T.C.A."/>
            <person name="Clavel T."/>
        </authorList>
    </citation>
    <scope>NUCLEOTIDE SEQUENCE [LARGE SCALE GENOMIC DNA]</scope>
    <source>
        <strain evidence="3 4">CLA-SR-H024</strain>
    </source>
</reference>
<comment type="caution">
    <text evidence="3">The sequence shown here is derived from an EMBL/GenBank/DDBJ whole genome shotgun (WGS) entry which is preliminary data.</text>
</comment>
<evidence type="ECO:0000256" key="2">
    <source>
        <dbReference type="SAM" id="Phobius"/>
    </source>
</evidence>
<evidence type="ECO:0000313" key="3">
    <source>
        <dbReference type="EMBL" id="MEQ2467765.1"/>
    </source>
</evidence>
<dbReference type="Proteomes" id="UP001465426">
    <property type="component" value="Unassembled WGS sequence"/>
</dbReference>
<evidence type="ECO:0000313" key="4">
    <source>
        <dbReference type="Proteomes" id="UP001465426"/>
    </source>
</evidence>
<keyword evidence="2" id="KW-0812">Transmembrane</keyword>
<feature type="compositionally biased region" description="Low complexity" evidence="1">
    <location>
        <begin position="45"/>
        <end position="71"/>
    </location>
</feature>
<feature type="transmembrane region" description="Helical" evidence="2">
    <location>
        <begin position="7"/>
        <end position="28"/>
    </location>
</feature>
<keyword evidence="4" id="KW-1185">Reference proteome</keyword>
<protein>
    <submittedName>
        <fullName evidence="3">Uncharacterized protein</fullName>
    </submittedName>
</protein>
<keyword evidence="2" id="KW-1133">Transmembrane helix</keyword>
<name>A0ABV1F4P4_9BACI</name>
<feature type="transmembrane region" description="Helical" evidence="2">
    <location>
        <begin position="104"/>
        <end position="125"/>
    </location>
</feature>
<accession>A0ABV1F4P4</accession>
<sequence>MKKIQHWIGILAMLFLLVQSTIGVVAYVNREEPSERMGMMGQPPTDATASANTNTNTNTNSDTNTNTTENNGFSMDNQNGMAPFNGMEGRGDAPMGNNGSTASLVGYIAGIILSLGGLVVTFLSWRKNKQIIAE</sequence>
<feature type="region of interest" description="Disordered" evidence="1">
    <location>
        <begin position="35"/>
        <end position="73"/>
    </location>
</feature>
<keyword evidence="2" id="KW-0472">Membrane</keyword>
<proteinExistence type="predicted"/>
<dbReference type="RefSeq" id="WP_349205227.1">
    <property type="nucleotide sequence ID" value="NZ_JBBMFN010000063.1"/>
</dbReference>
<evidence type="ECO:0000256" key="1">
    <source>
        <dbReference type="SAM" id="MobiDB-lite"/>
    </source>
</evidence>